<keyword evidence="1" id="KW-1133">Transmembrane helix</keyword>
<keyword evidence="3" id="KW-1185">Reference proteome</keyword>
<evidence type="ECO:0008006" key="4">
    <source>
        <dbReference type="Google" id="ProtNLM"/>
    </source>
</evidence>
<evidence type="ECO:0000313" key="2">
    <source>
        <dbReference type="EMBL" id="KAK8838627.1"/>
    </source>
</evidence>
<reference evidence="2 3" key="1">
    <citation type="submission" date="2024-04" db="EMBL/GenBank/DDBJ databases">
        <title>Tritrichomonas musculus Genome.</title>
        <authorList>
            <person name="Alves-Ferreira E."/>
            <person name="Grigg M."/>
            <person name="Lorenzi H."/>
            <person name="Galac M."/>
        </authorList>
    </citation>
    <scope>NUCLEOTIDE SEQUENCE [LARGE SCALE GENOMIC DNA]</scope>
    <source>
        <strain evidence="2 3">EAF2021</strain>
    </source>
</reference>
<gene>
    <name evidence="2" type="ORF">M9Y10_032663</name>
</gene>
<dbReference type="EMBL" id="JAPFFF010000054">
    <property type="protein sequence ID" value="KAK8838627.1"/>
    <property type="molecule type" value="Genomic_DNA"/>
</dbReference>
<evidence type="ECO:0000313" key="3">
    <source>
        <dbReference type="Proteomes" id="UP001470230"/>
    </source>
</evidence>
<feature type="transmembrane region" description="Helical" evidence="1">
    <location>
        <begin position="133"/>
        <end position="154"/>
    </location>
</feature>
<dbReference type="Proteomes" id="UP001470230">
    <property type="component" value="Unassembled WGS sequence"/>
</dbReference>
<comment type="caution">
    <text evidence="2">The sequence shown here is derived from an EMBL/GenBank/DDBJ whole genome shotgun (WGS) entry which is preliminary data.</text>
</comment>
<keyword evidence="1" id="KW-0812">Transmembrane</keyword>
<proteinExistence type="predicted"/>
<evidence type="ECO:0000256" key="1">
    <source>
        <dbReference type="SAM" id="Phobius"/>
    </source>
</evidence>
<organism evidence="2 3">
    <name type="scientific">Tritrichomonas musculus</name>
    <dbReference type="NCBI Taxonomy" id="1915356"/>
    <lineage>
        <taxon>Eukaryota</taxon>
        <taxon>Metamonada</taxon>
        <taxon>Parabasalia</taxon>
        <taxon>Tritrichomonadida</taxon>
        <taxon>Tritrichomonadidae</taxon>
        <taxon>Tritrichomonas</taxon>
    </lineage>
</organism>
<accession>A0ABR2GXH0</accession>
<protein>
    <recommendedName>
        <fullName evidence="4">CUB domain-containing protein</fullName>
    </recommendedName>
</protein>
<keyword evidence="1" id="KW-0472">Membrane</keyword>
<name>A0ABR2GXH0_9EUKA</name>
<sequence length="160" mass="18492">MLFLYLSYCYCKTEYNFLEGKLPSELQLFLDPLDIVEIKMRSRSGVMISDWGSSEDVYLYVDGKNRKKQKLKYGPFNKNSGLTKICFSNYNFLIRVMNDGPDLANITFGFNSFFSDEMNINSPLEFNNDTKTFIVILIVMPILLTVLALFPLFCGCKDFI</sequence>